<dbReference type="Proteomes" id="UP000216925">
    <property type="component" value="Unassembled WGS sequence"/>
</dbReference>
<proteinExistence type="predicted"/>
<accession>A0A256JDJ4</accession>
<comment type="caution">
    <text evidence="1">The sequence shown here is derived from an EMBL/GenBank/DDBJ whole genome shotgun (WGS) entry which is preliminary data.</text>
</comment>
<organism evidence="1 3">
    <name type="scientific">Halorubrum ezzemoulense</name>
    <name type="common">Halorubrum chaoviator</name>
    <dbReference type="NCBI Taxonomy" id="337243"/>
    <lineage>
        <taxon>Archaea</taxon>
        <taxon>Methanobacteriati</taxon>
        <taxon>Methanobacteriota</taxon>
        <taxon>Stenosarchaea group</taxon>
        <taxon>Halobacteria</taxon>
        <taxon>Halobacteriales</taxon>
        <taxon>Haloferacaceae</taxon>
        <taxon>Halorubrum</taxon>
    </lineage>
</organism>
<sequence length="489" mass="54448">MGQPALFLSLGKLIDLLEPEIGYPGETQSISQEQFHSEVEKIVERELARVHEAVSSGGGLSSDLLLLDAGRVSDVEEYAELLGISVDRLTEMTSQSDEVTLIVDEMEESYARLEELIRSTTGPLRDTVDKIQSGKSKFYLIGGFGYASVHEIGEAEYRRVETLTLPIIKPDNIDDIFGETLPLAQRNFIWWMSRGRPGWLETAQEAHEYHSGEIDGAYDTLGEIPGTTMSRVSMLSMEDLEEFCGDISHDARDVTAYTIFTPTPTQLDTLGEEDLVSRLQRMSAPVMLADGLLDIETVTEAFLDGVQSRDSYEQYDVSDQVIRRYVRRFLKSISNSDDQVVFGDAVSATFQHGEICRDRMLGPLAERVHDLALEEAGEEHQETIDFLYELAQFIDNTDMTSLSRDFDEFIEVFSDNSPSDLTESGYIGPAFGSLVAIFPSLITNPRLTFAGTATTESEQFSELVGILSSMDAPESRLAELGEIMTEDPR</sequence>
<dbReference type="EMBL" id="NHPA01000048">
    <property type="protein sequence ID" value="OYR66908.1"/>
    <property type="molecule type" value="Genomic_DNA"/>
</dbReference>
<gene>
    <name evidence="2" type="ORF">DJ76_03950</name>
    <name evidence="1" type="ORF">DJ79_10540</name>
</gene>
<evidence type="ECO:0000313" key="1">
    <source>
        <dbReference type="EMBL" id="OYR66908.1"/>
    </source>
</evidence>
<name>A0A256JDJ4_HALEZ</name>
<dbReference type="EMBL" id="NHPD01000018">
    <property type="protein sequence ID" value="OYR75137.1"/>
    <property type="molecule type" value="Genomic_DNA"/>
</dbReference>
<dbReference type="Proteomes" id="UP000215607">
    <property type="component" value="Unassembled WGS sequence"/>
</dbReference>
<evidence type="ECO:0000313" key="4">
    <source>
        <dbReference type="Proteomes" id="UP000216925"/>
    </source>
</evidence>
<evidence type="ECO:0000313" key="3">
    <source>
        <dbReference type="Proteomes" id="UP000215607"/>
    </source>
</evidence>
<reference evidence="3 4" key="1">
    <citation type="journal article" date="2014" name="Front. Microbiol.">
        <title>Population and genomic analysis of the genus Halorubrum.</title>
        <authorList>
            <person name="Fullmer M.S."/>
            <person name="Soucy S.M."/>
            <person name="Swithers K.S."/>
            <person name="Makkay A.M."/>
            <person name="Wheeler R."/>
            <person name="Ventosa A."/>
            <person name="Gogarten J.P."/>
            <person name="Papke R.T."/>
        </authorList>
    </citation>
    <scope>NUCLEOTIDE SEQUENCE [LARGE SCALE GENOMIC DNA]</scope>
    <source>
        <strain evidence="2 4">Ec15</strain>
        <strain evidence="1 3">Ga2p</strain>
    </source>
</reference>
<protein>
    <submittedName>
        <fullName evidence="1">Uncharacterized protein</fullName>
    </submittedName>
</protein>
<evidence type="ECO:0000313" key="2">
    <source>
        <dbReference type="EMBL" id="OYR75137.1"/>
    </source>
</evidence>
<dbReference type="AlphaFoldDB" id="A0A256JDJ4"/>
<reference evidence="1" key="2">
    <citation type="submission" date="2017-05" db="EMBL/GenBank/DDBJ databases">
        <authorList>
            <person name="Song R."/>
            <person name="Chenine A.L."/>
            <person name="Ruprecht R.M."/>
        </authorList>
    </citation>
    <scope>NUCLEOTIDE SEQUENCE</scope>
    <source>
        <strain evidence="2">Ec15</strain>
        <strain evidence="1">Ga2p</strain>
    </source>
</reference>